<comment type="caution">
    <text evidence="3">The sequence shown here is derived from an EMBL/GenBank/DDBJ whole genome shotgun (WGS) entry which is preliminary data.</text>
</comment>
<sequence length="206" mass="21495">MPNGRNARKGGGLGFFEESRWIWLFLIIVAVILFTGSGFFREGGIRFGSPSNEGRSGGESSGGEASPEAGSLPPPAGEGAGGADSALAGKLTLSTGSAFAENPNEEYIEIFASSANEKKIVITGLTLGNSRGESFAIGEGAYLPYSGQVNPEQAVALEPGGRAYVITGPSPIGSSFRLNSCTGYFAQFNSFEPRLREDCPRPEDEA</sequence>
<gene>
    <name evidence="3" type="ORF">UU84_C0037G0001</name>
</gene>
<evidence type="ECO:0000313" key="3">
    <source>
        <dbReference type="EMBL" id="KKS25808.1"/>
    </source>
</evidence>
<dbReference type="Proteomes" id="UP000033859">
    <property type="component" value="Unassembled WGS sequence"/>
</dbReference>
<accession>A0A0G1AKK3</accession>
<protein>
    <submittedName>
        <fullName evidence="3">Uncharacterized protein</fullName>
    </submittedName>
</protein>
<keyword evidence="2" id="KW-0472">Membrane</keyword>
<feature type="region of interest" description="Disordered" evidence="1">
    <location>
        <begin position="48"/>
        <end position="84"/>
    </location>
</feature>
<dbReference type="AlphaFoldDB" id="A0A0G1AKK3"/>
<evidence type="ECO:0000256" key="2">
    <source>
        <dbReference type="SAM" id="Phobius"/>
    </source>
</evidence>
<evidence type="ECO:0000256" key="1">
    <source>
        <dbReference type="SAM" id="MobiDB-lite"/>
    </source>
</evidence>
<feature type="compositionally biased region" description="Low complexity" evidence="1">
    <location>
        <begin position="62"/>
        <end position="71"/>
    </location>
</feature>
<proteinExistence type="predicted"/>
<feature type="transmembrane region" description="Helical" evidence="2">
    <location>
        <begin position="20"/>
        <end position="40"/>
    </location>
</feature>
<name>A0A0G1AKK3_9BACT</name>
<keyword evidence="2" id="KW-1133">Transmembrane helix</keyword>
<organism evidence="3 4">
    <name type="scientific">Candidatus Yanofskybacteria bacterium GW2011_GWC2_41_9</name>
    <dbReference type="NCBI Taxonomy" id="1619029"/>
    <lineage>
        <taxon>Bacteria</taxon>
        <taxon>Candidatus Yanofskyibacteriota</taxon>
    </lineage>
</organism>
<keyword evidence="2" id="KW-0812">Transmembrane</keyword>
<feature type="non-terminal residue" evidence="3">
    <location>
        <position position="206"/>
    </location>
</feature>
<evidence type="ECO:0000313" key="4">
    <source>
        <dbReference type="Proteomes" id="UP000033859"/>
    </source>
</evidence>
<dbReference type="EMBL" id="LCCE01000037">
    <property type="protein sequence ID" value="KKS25808.1"/>
    <property type="molecule type" value="Genomic_DNA"/>
</dbReference>
<reference evidence="3 4" key="1">
    <citation type="journal article" date="2015" name="Nature">
        <title>rRNA introns, odd ribosomes, and small enigmatic genomes across a large radiation of phyla.</title>
        <authorList>
            <person name="Brown C.T."/>
            <person name="Hug L.A."/>
            <person name="Thomas B.C."/>
            <person name="Sharon I."/>
            <person name="Castelle C.J."/>
            <person name="Singh A."/>
            <person name="Wilkins M.J."/>
            <person name="Williams K.H."/>
            <person name="Banfield J.F."/>
        </authorList>
    </citation>
    <scope>NUCLEOTIDE SEQUENCE [LARGE SCALE GENOMIC DNA]</scope>
</reference>